<feature type="transmembrane region" description="Helical" evidence="1">
    <location>
        <begin position="29"/>
        <end position="46"/>
    </location>
</feature>
<sequence>MKLRKVIESSLLLAGGFVLHQIMPPLVAGMKPDMSLLMLFIVVLLYQDKKLTILSGLVAGIISALSTTFPGGQVANMIDKPITALAVLALVLSGKYFNLSKKFSLGIIGALGTIISGSIFLGIASLIVALPQSFMVLFISVVLPAALLNTCFLYMLYPIIAKIKGLLPKIEFDSEKETA</sequence>
<gene>
    <name evidence="2" type="ORF">U472_08020</name>
</gene>
<feature type="transmembrane region" description="Helical" evidence="1">
    <location>
        <begin position="105"/>
        <end position="128"/>
    </location>
</feature>
<name>A0A1C0A6S0_9FIRM</name>
<keyword evidence="1" id="KW-0812">Transmembrane</keyword>
<reference evidence="3" key="1">
    <citation type="submission" date="2016-07" db="EMBL/GenBank/DDBJ databases">
        <authorList>
            <person name="Florea S."/>
            <person name="Webb J.S."/>
            <person name="Jaromczyk J."/>
            <person name="Schardl C.L."/>
        </authorList>
    </citation>
    <scope>NUCLEOTIDE SEQUENCE [LARGE SCALE GENOMIC DNA]</scope>
    <source>
        <strain evidence="3">Z6</strain>
    </source>
</reference>
<protein>
    <submittedName>
        <fullName evidence="2">Tryptophan transporter</fullName>
    </submittedName>
</protein>
<dbReference type="AlphaFoldDB" id="A0A1C0A6S0"/>
<accession>A0A1C0A6S0</accession>
<organism evidence="2 3">
    <name type="scientific">Orenia metallireducens</name>
    <dbReference type="NCBI Taxonomy" id="1413210"/>
    <lineage>
        <taxon>Bacteria</taxon>
        <taxon>Bacillati</taxon>
        <taxon>Bacillota</taxon>
        <taxon>Clostridia</taxon>
        <taxon>Halanaerobiales</taxon>
        <taxon>Halobacteroidaceae</taxon>
        <taxon>Orenia</taxon>
    </lineage>
</organism>
<proteinExistence type="predicted"/>
<feature type="transmembrane region" description="Helical" evidence="1">
    <location>
        <begin position="81"/>
        <end position="98"/>
    </location>
</feature>
<evidence type="ECO:0000256" key="1">
    <source>
        <dbReference type="SAM" id="Phobius"/>
    </source>
</evidence>
<dbReference type="InterPro" id="IPR031360">
    <property type="entry name" value="TrpP"/>
</dbReference>
<keyword evidence="1" id="KW-0472">Membrane</keyword>
<feature type="transmembrane region" description="Helical" evidence="1">
    <location>
        <begin position="51"/>
        <end position="69"/>
    </location>
</feature>
<evidence type="ECO:0000313" key="3">
    <source>
        <dbReference type="Proteomes" id="UP000093514"/>
    </source>
</evidence>
<comment type="caution">
    <text evidence="2">The sequence shown here is derived from an EMBL/GenBank/DDBJ whole genome shotgun (WGS) entry which is preliminary data.</text>
</comment>
<reference evidence="2 3" key="2">
    <citation type="submission" date="2016-08" db="EMBL/GenBank/DDBJ databases">
        <title>Orenia metallireducens sp. nov. strain Z6, a Novel Metal-reducing Firmicute from the Deep Subsurface.</title>
        <authorList>
            <person name="Maxim B.I."/>
            <person name="Kenneth K."/>
            <person name="Flynn T.M."/>
            <person name="Oloughlin E.J."/>
            <person name="Locke R.A."/>
            <person name="Weber J.R."/>
            <person name="Egan S.M."/>
            <person name="Mackie R.I."/>
            <person name="Cann I.K."/>
        </authorList>
    </citation>
    <scope>NUCLEOTIDE SEQUENCE [LARGE SCALE GENOMIC DNA]</scope>
    <source>
        <strain evidence="2 3">Z6</strain>
    </source>
</reference>
<feature type="transmembrane region" description="Helical" evidence="1">
    <location>
        <begin position="134"/>
        <end position="157"/>
    </location>
</feature>
<dbReference type="EMBL" id="LWDV01000009">
    <property type="protein sequence ID" value="OCL25965.1"/>
    <property type="molecule type" value="Genomic_DNA"/>
</dbReference>
<dbReference type="OrthoDB" id="2243651at2"/>
<keyword evidence="3" id="KW-1185">Reference proteome</keyword>
<keyword evidence="1" id="KW-1133">Transmembrane helix</keyword>
<dbReference type="Proteomes" id="UP000093514">
    <property type="component" value="Unassembled WGS sequence"/>
</dbReference>
<evidence type="ECO:0000313" key="2">
    <source>
        <dbReference type="EMBL" id="OCL25965.1"/>
    </source>
</evidence>
<dbReference type="Pfam" id="PF17099">
    <property type="entry name" value="TrpP"/>
    <property type="match status" value="1"/>
</dbReference>